<dbReference type="HAMAP" id="MF_03046">
    <property type="entry name" value="ENY2_Sus1"/>
    <property type="match status" value="1"/>
</dbReference>
<keyword evidence="4 11" id="KW-0156">Chromatin regulator</keyword>
<reference evidence="12" key="1">
    <citation type="submission" date="2012-12" db="EMBL/GenBank/DDBJ databases">
        <title>Identification and characterization of a phenylalanine ammonia-lyase gene family in Isatis indigotica Fort.</title>
        <authorList>
            <person name="Liu Q."/>
            <person name="Chen J."/>
            <person name="Zhou X."/>
            <person name="Di P."/>
            <person name="Xiao Y."/>
            <person name="Xuan H."/>
            <person name="Zhang L."/>
            <person name="Chen W."/>
        </authorList>
    </citation>
    <scope>NUCLEOTIDE SEQUENCE</scope>
    <source>
        <tissue evidence="12">Salivary gland</tissue>
    </source>
</reference>
<evidence type="ECO:0000256" key="7">
    <source>
        <dbReference type="ARBA" id="ARBA00023015"/>
    </source>
</evidence>
<keyword evidence="3 11" id="KW-0509">mRNA transport</keyword>
<dbReference type="GO" id="GO:0006368">
    <property type="term" value="P:transcription elongation by RNA polymerase II"/>
    <property type="evidence" value="ECO:0007669"/>
    <property type="project" value="UniProtKB-UniRule"/>
</dbReference>
<evidence type="ECO:0000256" key="10">
    <source>
        <dbReference type="ARBA" id="ARBA00023242"/>
    </source>
</evidence>
<dbReference type="GO" id="GO:0005654">
    <property type="term" value="C:nucleoplasm"/>
    <property type="evidence" value="ECO:0007669"/>
    <property type="project" value="UniProtKB-SubCell"/>
</dbReference>
<keyword evidence="7 11" id="KW-0805">Transcription regulation</keyword>
<dbReference type="PANTHER" id="PTHR12514">
    <property type="entry name" value="ENHANCER OF YELLOW 2 TRANSCRIPTION FACTOR"/>
    <property type="match status" value="1"/>
</dbReference>
<dbReference type="Gene3D" id="1.10.246.140">
    <property type="match status" value="1"/>
</dbReference>
<evidence type="ECO:0000256" key="11">
    <source>
        <dbReference type="HAMAP-Rule" id="MF_03046"/>
    </source>
</evidence>
<keyword evidence="8 11" id="KW-0010">Activator</keyword>
<dbReference type="AlphaFoldDB" id="A0A0K8R5X0"/>
<dbReference type="GO" id="GO:0005643">
    <property type="term" value="C:nuclear pore"/>
    <property type="evidence" value="ECO:0007669"/>
    <property type="project" value="UniProtKB-UniRule"/>
</dbReference>
<dbReference type="InterPro" id="IPR038212">
    <property type="entry name" value="TF_EnY2_sf"/>
</dbReference>
<evidence type="ECO:0000256" key="2">
    <source>
        <dbReference type="ARBA" id="ARBA00022448"/>
    </source>
</evidence>
<sequence length="88" mass="10189">MDEKLVSSGERDRLKELLRTRLVECGWRDELRAHCKEVLRERDVETTTVDDLVAAVTPKGRASVPDSIKRELLHQIRNFLTNQQEDSS</sequence>
<accession>A0A0K8R5X0</accession>
<evidence type="ECO:0000256" key="1">
    <source>
        <dbReference type="ARBA" id="ARBA00004642"/>
    </source>
</evidence>
<dbReference type="GO" id="GO:0006325">
    <property type="term" value="P:chromatin organization"/>
    <property type="evidence" value="ECO:0007669"/>
    <property type="project" value="UniProtKB-KW"/>
</dbReference>
<comment type="similarity">
    <text evidence="11">Belongs to the ENY2 family.</text>
</comment>
<evidence type="ECO:0000256" key="5">
    <source>
        <dbReference type="ARBA" id="ARBA00022927"/>
    </source>
</evidence>
<organism evidence="12">
    <name type="scientific">Ixodes ricinus</name>
    <name type="common">Common tick</name>
    <name type="synonym">Acarus ricinus</name>
    <dbReference type="NCBI Taxonomy" id="34613"/>
    <lineage>
        <taxon>Eukaryota</taxon>
        <taxon>Metazoa</taxon>
        <taxon>Ecdysozoa</taxon>
        <taxon>Arthropoda</taxon>
        <taxon>Chelicerata</taxon>
        <taxon>Arachnida</taxon>
        <taxon>Acari</taxon>
        <taxon>Parasitiformes</taxon>
        <taxon>Ixodida</taxon>
        <taxon>Ixodoidea</taxon>
        <taxon>Ixodidae</taxon>
        <taxon>Ixodinae</taxon>
        <taxon>Ixodes</taxon>
    </lineage>
</organism>
<dbReference type="GO" id="GO:0000124">
    <property type="term" value="C:SAGA complex"/>
    <property type="evidence" value="ECO:0007669"/>
    <property type="project" value="UniProtKB-UniRule"/>
</dbReference>
<evidence type="ECO:0000256" key="6">
    <source>
        <dbReference type="ARBA" id="ARBA00023010"/>
    </source>
</evidence>
<keyword evidence="5 11" id="KW-0653">Protein transport</keyword>
<dbReference type="InterPro" id="IPR018783">
    <property type="entry name" value="TF_ENY2"/>
</dbReference>
<keyword evidence="10 11" id="KW-0539">Nucleus</keyword>
<dbReference type="GO" id="GO:0003713">
    <property type="term" value="F:transcription coactivator activity"/>
    <property type="evidence" value="ECO:0007669"/>
    <property type="project" value="UniProtKB-UniRule"/>
</dbReference>
<comment type="function">
    <text evidence="11">Involved in mRNA export coupled transcription activation by association with both the TREX-2 and the SAGA complexes. The transcription regulatory histone acetylation (HAT) complex SAGA is a multiprotein complex that activates transcription by remodeling chromatin and mediating histone acetylation and deubiquitination. Within the SAGA complex, participates to a subcomplex that specifically deubiquitinates histones. The SAGA complex is recruited to specific gene promoters by activators, where it is required for transcription. The TREX-2 complex functions in docking export-competent ribonucleoprotein particles (mRNPs) to the nuclear entrance of the nuclear pore complex (nuclear basket). TREX-2 participates in mRNA export and accurate chromatin positioning in the nucleus by tethering genes to the nuclear periphery.</text>
</comment>
<evidence type="ECO:0000256" key="4">
    <source>
        <dbReference type="ARBA" id="ARBA00022853"/>
    </source>
</evidence>
<evidence type="ECO:0000313" key="12">
    <source>
        <dbReference type="EMBL" id="JAA66451.1"/>
    </source>
</evidence>
<evidence type="ECO:0000256" key="8">
    <source>
        <dbReference type="ARBA" id="ARBA00023159"/>
    </source>
</evidence>
<name>A0A0K8R5X0_IXORI</name>
<evidence type="ECO:0000256" key="9">
    <source>
        <dbReference type="ARBA" id="ARBA00023163"/>
    </source>
</evidence>
<dbReference type="GO" id="GO:0070390">
    <property type="term" value="C:transcription export complex 2"/>
    <property type="evidence" value="ECO:0007669"/>
    <property type="project" value="UniProtKB-UniRule"/>
</dbReference>
<dbReference type="Pfam" id="PF10163">
    <property type="entry name" value="EnY2"/>
    <property type="match status" value="1"/>
</dbReference>
<comment type="subunit">
    <text evidence="11">Component of the nuclear pore complex (NPC)-associated TREX-2 complex (transcription and export complex 2). Component of the SAGA transcription coactivator-HAT complex. Within the SAGA complex, participates to a subcomplex of SAGA called the DUB module (deubiquitination module).</text>
</comment>
<dbReference type="GO" id="GO:0015031">
    <property type="term" value="P:protein transport"/>
    <property type="evidence" value="ECO:0007669"/>
    <property type="project" value="UniProtKB-KW"/>
</dbReference>
<keyword evidence="2 11" id="KW-0813">Transport</keyword>
<protein>
    <recommendedName>
        <fullName evidence="11">Transcription and mRNA export factor ENY2</fullName>
    </recommendedName>
    <alternativeName>
        <fullName evidence="11">Enhancer of yellow 2 transcription factor homolog</fullName>
    </alternativeName>
</protein>
<proteinExistence type="evidence at transcript level"/>
<dbReference type="GO" id="GO:0006406">
    <property type="term" value="P:mRNA export from nucleus"/>
    <property type="evidence" value="ECO:0007669"/>
    <property type="project" value="UniProtKB-UniRule"/>
</dbReference>
<keyword evidence="9 11" id="KW-0804">Transcription</keyword>
<keyword evidence="6 11" id="KW-0811">Translocation</keyword>
<comment type="subcellular location">
    <subcellularLocation>
        <location evidence="1 11">Nucleus</location>
        <location evidence="1 11">Nucleoplasm</location>
    </subcellularLocation>
</comment>
<dbReference type="FunFam" id="1.10.246.140:FF:000001">
    <property type="entry name" value="Transcription and mRNA export factor ENY2"/>
    <property type="match status" value="1"/>
</dbReference>
<dbReference type="EMBL" id="GADI01007357">
    <property type="protein sequence ID" value="JAA66451.1"/>
    <property type="molecule type" value="mRNA"/>
</dbReference>
<dbReference type="GO" id="GO:0071819">
    <property type="term" value="C:DUBm complex"/>
    <property type="evidence" value="ECO:0007669"/>
    <property type="project" value="UniProtKB-UniRule"/>
</dbReference>
<evidence type="ECO:0000256" key="3">
    <source>
        <dbReference type="ARBA" id="ARBA00022816"/>
    </source>
</evidence>